<evidence type="ECO:0000313" key="2">
    <source>
        <dbReference type="EMBL" id="KJA12786.1"/>
    </source>
</evidence>
<dbReference type="AlphaFoldDB" id="A0A0D2N7P1"/>
<evidence type="ECO:0000313" key="3">
    <source>
        <dbReference type="Proteomes" id="UP000054270"/>
    </source>
</evidence>
<dbReference type="Proteomes" id="UP000054270">
    <property type="component" value="Unassembled WGS sequence"/>
</dbReference>
<feature type="region of interest" description="Disordered" evidence="1">
    <location>
        <begin position="1"/>
        <end position="21"/>
    </location>
</feature>
<feature type="compositionally biased region" description="Polar residues" evidence="1">
    <location>
        <begin position="1"/>
        <end position="11"/>
    </location>
</feature>
<dbReference type="OrthoDB" id="3219024at2759"/>
<sequence>LSLSSLRSTADSLPHAAGPAAPLSPWAERARTLSTLSGVGVGLGLRAGSTSARAALAGLPRATARPASPPPPIVVFFPLVNPHSNMEAIQPLLPTPYLLNHLTVLARRTPIRESFDRVVRAKNAVRAGV</sequence>
<accession>A0A0D2N7P1</accession>
<evidence type="ECO:0000256" key="1">
    <source>
        <dbReference type="SAM" id="MobiDB-lite"/>
    </source>
</evidence>
<name>A0A0D2N7P1_HYPSF</name>
<protein>
    <submittedName>
        <fullName evidence="2">Uncharacterized protein</fullName>
    </submittedName>
</protein>
<feature type="non-terminal residue" evidence="2">
    <location>
        <position position="1"/>
    </location>
</feature>
<dbReference type="EMBL" id="KN817906">
    <property type="protein sequence ID" value="KJA12786.1"/>
    <property type="molecule type" value="Genomic_DNA"/>
</dbReference>
<dbReference type="STRING" id="945553.A0A0D2N7P1"/>
<organism evidence="2 3">
    <name type="scientific">Hypholoma sublateritium (strain FD-334 SS-4)</name>
    <dbReference type="NCBI Taxonomy" id="945553"/>
    <lineage>
        <taxon>Eukaryota</taxon>
        <taxon>Fungi</taxon>
        <taxon>Dikarya</taxon>
        <taxon>Basidiomycota</taxon>
        <taxon>Agaricomycotina</taxon>
        <taxon>Agaricomycetes</taxon>
        <taxon>Agaricomycetidae</taxon>
        <taxon>Agaricales</taxon>
        <taxon>Agaricineae</taxon>
        <taxon>Strophariaceae</taxon>
        <taxon>Hypholoma</taxon>
    </lineage>
</organism>
<gene>
    <name evidence="2" type="ORF">HYPSUDRAFT_210123</name>
</gene>
<proteinExistence type="predicted"/>
<reference evidence="3" key="1">
    <citation type="submission" date="2014-04" db="EMBL/GenBank/DDBJ databases">
        <title>Evolutionary Origins and Diversification of the Mycorrhizal Mutualists.</title>
        <authorList>
            <consortium name="DOE Joint Genome Institute"/>
            <consortium name="Mycorrhizal Genomics Consortium"/>
            <person name="Kohler A."/>
            <person name="Kuo A."/>
            <person name="Nagy L.G."/>
            <person name="Floudas D."/>
            <person name="Copeland A."/>
            <person name="Barry K.W."/>
            <person name="Cichocki N."/>
            <person name="Veneault-Fourrey C."/>
            <person name="LaButti K."/>
            <person name="Lindquist E.A."/>
            <person name="Lipzen A."/>
            <person name="Lundell T."/>
            <person name="Morin E."/>
            <person name="Murat C."/>
            <person name="Riley R."/>
            <person name="Ohm R."/>
            <person name="Sun H."/>
            <person name="Tunlid A."/>
            <person name="Henrissat B."/>
            <person name="Grigoriev I.V."/>
            <person name="Hibbett D.S."/>
            <person name="Martin F."/>
        </authorList>
    </citation>
    <scope>NUCLEOTIDE SEQUENCE [LARGE SCALE GENOMIC DNA]</scope>
    <source>
        <strain evidence="3">FD-334 SS-4</strain>
    </source>
</reference>
<keyword evidence="3" id="KW-1185">Reference proteome</keyword>